<evidence type="ECO:0000313" key="4">
    <source>
        <dbReference type="Proteomes" id="UP000267535"/>
    </source>
</evidence>
<accession>A0A3P1SWY2</accession>
<dbReference type="Pfam" id="PF02036">
    <property type="entry name" value="SCP2"/>
    <property type="match status" value="1"/>
</dbReference>
<dbReference type="GO" id="GO:0006744">
    <property type="term" value="P:ubiquinone biosynthetic process"/>
    <property type="evidence" value="ECO:0007669"/>
    <property type="project" value="UniProtKB-UniRule"/>
</dbReference>
<reference evidence="3 4" key="1">
    <citation type="submission" date="2018-11" db="EMBL/GenBank/DDBJ databases">
        <title>The draft genome sequence of Amphritea balenae JAMM 1525T.</title>
        <authorList>
            <person name="Fang Z."/>
            <person name="Zhang Y."/>
            <person name="Han X."/>
        </authorList>
    </citation>
    <scope>NUCLEOTIDE SEQUENCE [LARGE SCALE GENOMIC DNA]</scope>
    <source>
        <strain evidence="3 4">JAMM 1525</strain>
    </source>
</reference>
<proteinExistence type="inferred from homology"/>
<feature type="domain" description="SCP2" evidence="2">
    <location>
        <begin position="45"/>
        <end position="139"/>
    </location>
</feature>
<comment type="pathway">
    <text evidence="1">Cofactor biosynthesis; ubiquinone biosynthesis.</text>
</comment>
<dbReference type="EMBL" id="RQXV01000001">
    <property type="protein sequence ID" value="RRD01634.1"/>
    <property type="molecule type" value="Genomic_DNA"/>
</dbReference>
<organism evidence="3 4">
    <name type="scientific">Amphritea balenae</name>
    <dbReference type="NCBI Taxonomy" id="452629"/>
    <lineage>
        <taxon>Bacteria</taxon>
        <taxon>Pseudomonadati</taxon>
        <taxon>Pseudomonadota</taxon>
        <taxon>Gammaproteobacteria</taxon>
        <taxon>Oceanospirillales</taxon>
        <taxon>Oceanospirillaceae</taxon>
        <taxon>Amphritea</taxon>
    </lineage>
</organism>
<dbReference type="RefSeq" id="WP_124924707.1">
    <property type="nucleotide sequence ID" value="NZ_BMOH01000001.1"/>
</dbReference>
<sequence>MLANIAQIPLPRPNLHSVVSRVIRTTESVIPFRFKQKALEKGLNKAFHQPLEDDEFWFLENQYLGVEVTDLGIKVVISCNAERLIVCQQDNADAWIKGKAEDLIKLANRELDPDTLFFQRRLLIEGNTELGLAVKNLLDSIDWDDLPDSVRKGLAMVQKLPI</sequence>
<dbReference type="Gene3D" id="3.30.1050.10">
    <property type="entry name" value="SCP2 sterol-binding domain"/>
    <property type="match status" value="1"/>
</dbReference>
<evidence type="ECO:0000256" key="1">
    <source>
        <dbReference type="HAMAP-Rule" id="MF_02231"/>
    </source>
</evidence>
<keyword evidence="1" id="KW-0831">Ubiquinone biosynthesis</keyword>
<dbReference type="AlphaFoldDB" id="A0A3P1SWY2"/>
<dbReference type="InterPro" id="IPR003033">
    <property type="entry name" value="SCP2_sterol-bd_dom"/>
</dbReference>
<evidence type="ECO:0000313" key="3">
    <source>
        <dbReference type="EMBL" id="RRD01634.1"/>
    </source>
</evidence>
<dbReference type="UniPathway" id="UPA00232"/>
<dbReference type="InterPro" id="IPR016830">
    <property type="entry name" value="UbiT"/>
</dbReference>
<comment type="function">
    <text evidence="1">Required for O(2)-independent ubiquinone (coenzyme Q) biosynthesis. Likely functions as an accessory factor.</text>
</comment>
<comment type="caution">
    <text evidence="3">The sequence shown here is derived from an EMBL/GenBank/DDBJ whole genome shotgun (WGS) entry which is preliminary data.</text>
</comment>
<dbReference type="HAMAP" id="MF_02231">
    <property type="entry name" value="UbiT"/>
    <property type="match status" value="1"/>
</dbReference>
<name>A0A3P1SWY2_9GAMM</name>
<protein>
    <recommendedName>
        <fullName evidence="1">Ubiquinone biosynthesis accessory factor UbiT</fullName>
    </recommendedName>
</protein>
<dbReference type="Proteomes" id="UP000267535">
    <property type="component" value="Unassembled WGS sequence"/>
</dbReference>
<dbReference type="InterPro" id="IPR036527">
    <property type="entry name" value="SCP2_sterol-bd_dom_sf"/>
</dbReference>
<evidence type="ECO:0000259" key="2">
    <source>
        <dbReference type="Pfam" id="PF02036"/>
    </source>
</evidence>
<dbReference type="SUPFAM" id="SSF55718">
    <property type="entry name" value="SCP-like"/>
    <property type="match status" value="1"/>
</dbReference>
<comment type="similarity">
    <text evidence="1">Belongs to the UbiT family.</text>
</comment>
<dbReference type="OrthoDB" id="5292463at2"/>
<gene>
    <name evidence="1" type="primary">ubiT</name>
    <name evidence="3" type="ORF">EHS89_03510</name>
</gene>
<keyword evidence="4" id="KW-1185">Reference proteome</keyword>